<protein>
    <submittedName>
        <fullName evidence="1">Uncharacterized protein</fullName>
    </submittedName>
</protein>
<accession>A0ABM7U086</accession>
<keyword evidence="2" id="KW-1185">Reference proteome</keyword>
<proteinExistence type="predicted"/>
<reference evidence="1 2" key="1">
    <citation type="journal article" date="2022" name="Front. Microbiol.">
        <title>Identification and characterization of a novel class of self-sufficient cytochrome P450 hydroxylase involved in cyclohexanecarboxylate degradation in Paraburkholderia terrae strain KU-64.</title>
        <authorList>
            <person name="Yamamoto T."/>
            <person name="Hasegawa Y."/>
            <person name="Iwaki H."/>
        </authorList>
    </citation>
    <scope>NUCLEOTIDE SEQUENCE [LARGE SCALE GENOMIC DNA]</scope>
    <source>
        <strain evidence="1 2">KU-64</strain>
    </source>
</reference>
<dbReference type="EMBL" id="AP024958">
    <property type="protein sequence ID" value="BCZ84759.1"/>
    <property type="molecule type" value="Genomic_DNA"/>
</dbReference>
<sequence>METEEEHPRRLERRPKIIPEEFGYLNDLPLAIRISNIKQRFATVVAIDPMVEVDHFDVRFQKPLYPIG</sequence>
<gene>
    <name evidence="1" type="ORF">PTKU64_84340</name>
</gene>
<dbReference type="Proteomes" id="UP001319874">
    <property type="component" value="Chromosome 4"/>
</dbReference>
<evidence type="ECO:0000313" key="2">
    <source>
        <dbReference type="Proteomes" id="UP001319874"/>
    </source>
</evidence>
<evidence type="ECO:0000313" key="1">
    <source>
        <dbReference type="EMBL" id="BCZ84759.1"/>
    </source>
</evidence>
<name>A0ABM7U086_9BURK</name>
<organism evidence="1 2">
    <name type="scientific">Paraburkholderia terrae</name>
    <dbReference type="NCBI Taxonomy" id="311230"/>
    <lineage>
        <taxon>Bacteria</taxon>
        <taxon>Pseudomonadati</taxon>
        <taxon>Pseudomonadota</taxon>
        <taxon>Betaproteobacteria</taxon>
        <taxon>Burkholderiales</taxon>
        <taxon>Burkholderiaceae</taxon>
        <taxon>Paraburkholderia</taxon>
    </lineage>
</organism>
<dbReference type="RefSeq" id="WP_229517766.1">
    <property type="nucleotide sequence ID" value="NZ_AP024958.1"/>
</dbReference>